<evidence type="ECO:0000313" key="2">
    <source>
        <dbReference type="Proteomes" id="UP000319255"/>
    </source>
</evidence>
<name>A0A501WJ92_9RHOB</name>
<dbReference type="EMBL" id="VFRP01000012">
    <property type="protein sequence ID" value="TPE49953.1"/>
    <property type="molecule type" value="Genomic_DNA"/>
</dbReference>
<organism evidence="1 2">
    <name type="scientific">Amaricoccus solimangrovi</name>
    <dbReference type="NCBI Taxonomy" id="2589815"/>
    <lineage>
        <taxon>Bacteria</taxon>
        <taxon>Pseudomonadati</taxon>
        <taxon>Pseudomonadota</taxon>
        <taxon>Alphaproteobacteria</taxon>
        <taxon>Rhodobacterales</taxon>
        <taxon>Paracoccaceae</taxon>
        <taxon>Amaricoccus</taxon>
    </lineage>
</organism>
<proteinExistence type="predicted"/>
<comment type="caution">
    <text evidence="1">The sequence shown here is derived from an EMBL/GenBank/DDBJ whole genome shotgun (WGS) entry which is preliminary data.</text>
</comment>
<gene>
    <name evidence="1" type="ORF">FJM51_13445</name>
</gene>
<sequence length="68" mass="7708">MAEAAIDLVARGDFAAAISILRCHVAELEKARGTKTVYDFLNWYDLPAETRPPFWDWIAERRAKEAVA</sequence>
<dbReference type="Proteomes" id="UP000319255">
    <property type="component" value="Unassembled WGS sequence"/>
</dbReference>
<keyword evidence="2" id="KW-1185">Reference proteome</keyword>
<protein>
    <submittedName>
        <fullName evidence="1">Uncharacterized protein</fullName>
    </submittedName>
</protein>
<dbReference type="RefSeq" id="WP_140454651.1">
    <property type="nucleotide sequence ID" value="NZ_VFRP01000012.1"/>
</dbReference>
<evidence type="ECO:0000313" key="1">
    <source>
        <dbReference type="EMBL" id="TPE49953.1"/>
    </source>
</evidence>
<dbReference type="AlphaFoldDB" id="A0A501WJ92"/>
<reference evidence="1 2" key="1">
    <citation type="submission" date="2019-06" db="EMBL/GenBank/DDBJ databases">
        <title>A novel bacterium of genus Amaricoccus, isolated from marine sediment.</title>
        <authorList>
            <person name="Huang H."/>
            <person name="Mo K."/>
            <person name="Hu Y."/>
        </authorList>
    </citation>
    <scope>NUCLEOTIDE SEQUENCE [LARGE SCALE GENOMIC DNA]</scope>
    <source>
        <strain evidence="1 2">HB172011</strain>
    </source>
</reference>
<accession>A0A501WJ92</accession>